<evidence type="ECO:0000259" key="2">
    <source>
        <dbReference type="PROSITE" id="PS50878"/>
    </source>
</evidence>
<accession>A0A5N7MQ20</accession>
<dbReference type="EMBL" id="VOSK01000194">
    <property type="protein sequence ID" value="MPR29043.1"/>
    <property type="molecule type" value="Genomic_DNA"/>
</dbReference>
<evidence type="ECO:0000256" key="1">
    <source>
        <dbReference type="ARBA" id="ARBA00034120"/>
    </source>
</evidence>
<dbReference type="PANTHER" id="PTHR34047:SF10">
    <property type="entry name" value="GROUP II INTRON-ASSOCIATED OPEN READING FRAME"/>
    <property type="match status" value="1"/>
</dbReference>
<dbReference type="InterPro" id="IPR002711">
    <property type="entry name" value="HNH"/>
</dbReference>
<sequence>MAASFDQIAHGPLLAKLPTFTRTIERWLKAGSIEHGNWQESRAGVPQGGIASPVLANVALDGMERLFGCEDGHGNPVKAAQKKGMNKSVVLIRYADDFLVTAPSKEILEQYVRPTIEAFLAARGLTLNRKKTRVVSIDEGFNFLGFTIRKFRNGTLLIMPEKAKVRAHLRTIKAYLDAHRQVPAGAVVRALTPMIRGWTLYYRHACSATTFAYLDHRVWQMLWAWARRRHPQKSRRWVKARYFRPTRTRVWNFADAVIPGAAMLPWYSDTKIVRHIKVKGRTSPLDPDAQPYWDERRRTRLAACCLSRRRQALLRAQGYACAACGVPFDPDEDINMMDVHHAQPRHTGGGNEMGNLRLLHRWCHRQHHQQVGYRAAEA</sequence>
<dbReference type="Proteomes" id="UP000403266">
    <property type="component" value="Unassembled WGS sequence"/>
</dbReference>
<keyword evidence="3" id="KW-0548">Nucleotidyltransferase</keyword>
<dbReference type="SMART" id="SM00507">
    <property type="entry name" value="HNHc"/>
    <property type="match status" value="1"/>
</dbReference>
<dbReference type="AlphaFoldDB" id="A0A5N7MQ20"/>
<dbReference type="GO" id="GO:0004519">
    <property type="term" value="F:endonuclease activity"/>
    <property type="evidence" value="ECO:0007669"/>
    <property type="project" value="InterPro"/>
</dbReference>
<dbReference type="InterPro" id="IPR051083">
    <property type="entry name" value="GrpII_Intron_Splice-Mob/Def"/>
</dbReference>
<dbReference type="Pfam" id="PF08388">
    <property type="entry name" value="GIIM"/>
    <property type="match status" value="1"/>
</dbReference>
<dbReference type="PROSITE" id="PS50878">
    <property type="entry name" value="RT_POL"/>
    <property type="match status" value="1"/>
</dbReference>
<dbReference type="CDD" id="cd01651">
    <property type="entry name" value="RT_G2_intron"/>
    <property type="match status" value="1"/>
</dbReference>
<gene>
    <name evidence="3" type="ORF">FS320_28985</name>
</gene>
<dbReference type="Pfam" id="PF00078">
    <property type="entry name" value="RVT_1"/>
    <property type="match status" value="1"/>
</dbReference>
<comment type="caution">
    <text evidence="3">The sequence shown here is derived from an EMBL/GenBank/DDBJ whole genome shotgun (WGS) entry which is preliminary data.</text>
</comment>
<dbReference type="GO" id="GO:0003676">
    <property type="term" value="F:nucleic acid binding"/>
    <property type="evidence" value="ECO:0007669"/>
    <property type="project" value="InterPro"/>
</dbReference>
<keyword evidence="3" id="KW-0808">Transferase</keyword>
<dbReference type="InterPro" id="IPR000477">
    <property type="entry name" value="RT_dom"/>
</dbReference>
<dbReference type="InterPro" id="IPR003615">
    <property type="entry name" value="HNH_nuc"/>
</dbReference>
<name>A0A5N7MQ20_9HYPH</name>
<dbReference type="SUPFAM" id="SSF56672">
    <property type="entry name" value="DNA/RNA polymerases"/>
    <property type="match status" value="1"/>
</dbReference>
<evidence type="ECO:0000313" key="4">
    <source>
        <dbReference type="Proteomes" id="UP000403266"/>
    </source>
</evidence>
<evidence type="ECO:0000313" key="3">
    <source>
        <dbReference type="EMBL" id="MPR29043.1"/>
    </source>
</evidence>
<dbReference type="InterPro" id="IPR013597">
    <property type="entry name" value="Mat_intron_G2"/>
</dbReference>
<dbReference type="CDD" id="cd00085">
    <property type="entry name" value="HNHc"/>
    <property type="match status" value="1"/>
</dbReference>
<comment type="similarity">
    <text evidence="1">Belongs to the bacterial reverse transcriptase family.</text>
</comment>
<keyword evidence="3" id="KW-0695">RNA-directed DNA polymerase</keyword>
<proteinExistence type="inferred from homology"/>
<reference evidence="3 4" key="1">
    <citation type="journal article" date="2019" name="Syst. Appl. Microbiol.">
        <title>Microvirga tunisiensis sp. nov., a root nodule symbiotic bacterium isolated from Lupinus micranthus and L. luteus grown in Northern Tunisia.</title>
        <authorList>
            <person name="Msaddak A."/>
            <person name="Rejili M."/>
            <person name="Duran D."/>
            <person name="Mars M."/>
            <person name="Palacios J.M."/>
            <person name="Ruiz-Argueso T."/>
            <person name="Rey L."/>
            <person name="Imperial J."/>
        </authorList>
    </citation>
    <scope>NUCLEOTIDE SEQUENCE [LARGE SCALE GENOMIC DNA]</scope>
    <source>
        <strain evidence="3 4">Lmie10</strain>
    </source>
</reference>
<dbReference type="RefSeq" id="WP_152715736.1">
    <property type="nucleotide sequence ID" value="NZ_VOSJ01000198.1"/>
</dbReference>
<keyword evidence="4" id="KW-1185">Reference proteome</keyword>
<feature type="domain" description="Reverse transcriptase" evidence="2">
    <location>
        <begin position="1"/>
        <end position="148"/>
    </location>
</feature>
<dbReference type="PANTHER" id="PTHR34047">
    <property type="entry name" value="NUCLEAR INTRON MATURASE 1, MITOCHONDRIAL-RELATED"/>
    <property type="match status" value="1"/>
</dbReference>
<dbReference type="GO" id="GO:0008270">
    <property type="term" value="F:zinc ion binding"/>
    <property type="evidence" value="ECO:0007669"/>
    <property type="project" value="InterPro"/>
</dbReference>
<dbReference type="Gene3D" id="1.10.30.50">
    <property type="match status" value="1"/>
</dbReference>
<organism evidence="3 4">
    <name type="scientific">Microvirga tunisiensis</name>
    <dbReference type="NCBI Taxonomy" id="2108360"/>
    <lineage>
        <taxon>Bacteria</taxon>
        <taxon>Pseudomonadati</taxon>
        <taxon>Pseudomonadota</taxon>
        <taxon>Alphaproteobacteria</taxon>
        <taxon>Hyphomicrobiales</taxon>
        <taxon>Methylobacteriaceae</taxon>
        <taxon>Microvirga</taxon>
    </lineage>
</organism>
<dbReference type="Pfam" id="PF01844">
    <property type="entry name" value="HNH"/>
    <property type="match status" value="1"/>
</dbReference>
<protein>
    <submittedName>
        <fullName evidence="3">Group II intron reverse transcriptase/maturase</fullName>
    </submittedName>
</protein>
<dbReference type="OrthoDB" id="8232464at2"/>
<dbReference type="InterPro" id="IPR043502">
    <property type="entry name" value="DNA/RNA_pol_sf"/>
</dbReference>
<dbReference type="GO" id="GO:0003964">
    <property type="term" value="F:RNA-directed DNA polymerase activity"/>
    <property type="evidence" value="ECO:0007669"/>
    <property type="project" value="UniProtKB-KW"/>
</dbReference>